<dbReference type="Proteomes" id="UP000476030">
    <property type="component" value="Unassembled WGS sequence"/>
</dbReference>
<dbReference type="SUPFAM" id="SSF54637">
    <property type="entry name" value="Thioesterase/thiol ester dehydrase-isomerase"/>
    <property type="match status" value="2"/>
</dbReference>
<reference evidence="2 3" key="1">
    <citation type="submission" date="2019-12" db="EMBL/GenBank/DDBJ databases">
        <title>Snethiella sp. nov. sp. isolated from sea sand.</title>
        <authorList>
            <person name="Kim J."/>
            <person name="Jeong S.E."/>
            <person name="Jung H.S."/>
            <person name="Jeon C.O."/>
        </authorList>
    </citation>
    <scope>NUCLEOTIDE SEQUENCE [LARGE SCALE GENOMIC DNA]</scope>
    <source>
        <strain evidence="2 3">DP05</strain>
    </source>
</reference>
<dbReference type="InterPro" id="IPR039569">
    <property type="entry name" value="FAS1-like_DH_region"/>
</dbReference>
<dbReference type="AlphaFoldDB" id="A0A6L8W261"/>
<name>A0A6L8W261_9PROT</name>
<dbReference type="PANTHER" id="PTHR28152:SF1">
    <property type="entry name" value="HYDROXYACYL-THIOESTER DEHYDRATASE TYPE 2, MITOCHONDRIAL"/>
    <property type="match status" value="1"/>
</dbReference>
<evidence type="ECO:0000313" key="3">
    <source>
        <dbReference type="Proteomes" id="UP000476030"/>
    </source>
</evidence>
<dbReference type="RefSeq" id="WP_161313579.1">
    <property type="nucleotide sequence ID" value="NZ_WTUW01000001.1"/>
</dbReference>
<comment type="caution">
    <text evidence="2">The sequence shown here is derived from an EMBL/GenBank/DDBJ whole genome shotgun (WGS) entry which is preliminary data.</text>
</comment>
<keyword evidence="3" id="KW-1185">Reference proteome</keyword>
<dbReference type="Gene3D" id="3.10.129.10">
    <property type="entry name" value="Hotdog Thioesterase"/>
    <property type="match status" value="2"/>
</dbReference>
<accession>A0A6L8W261</accession>
<dbReference type="GO" id="GO:0019171">
    <property type="term" value="F:(3R)-hydroxyacyl-[acyl-carrier-protein] dehydratase activity"/>
    <property type="evidence" value="ECO:0007669"/>
    <property type="project" value="TreeGrafter"/>
</dbReference>
<dbReference type="InterPro" id="IPR029069">
    <property type="entry name" value="HotDog_dom_sf"/>
</dbReference>
<sequence length="276" mass="30720">MKKLDNWIGNQISQQEIIHQHALNGFSAIMDEEGPASDIVPPGGHWMYFLPTERQSRIGPDGHPITGDFLPPVDLPRRMWAGGRLEFHAPLHAGDTAEKISTIKSVTQKQGRTGALVFVTVEHRVMNETGLCLTEEHDIVYREAAGQTSGGKKDMQLAPSDGIWEETITPDPVLLFRYSALTFNGHRIHYDLDYCLKEEGYPGLVVHGPLLGTLLMRLATSKMEGRPLRKFSFRNFNPIFDTASFTLDGKPEHADKCNVWVRGPAGELAVMATADF</sequence>
<protein>
    <submittedName>
        <fullName evidence="2">Acyl-CoA dehydrogenase</fullName>
    </submittedName>
</protein>
<dbReference type="PANTHER" id="PTHR28152">
    <property type="entry name" value="HYDROXYACYL-THIOESTER DEHYDRATASE TYPE 2, MITOCHONDRIAL"/>
    <property type="match status" value="1"/>
</dbReference>
<dbReference type="InterPro" id="IPR052741">
    <property type="entry name" value="Mitochondrial_HTD2"/>
</dbReference>
<gene>
    <name evidence="2" type="ORF">GQE98_00410</name>
</gene>
<proteinExistence type="predicted"/>
<organism evidence="2 3">
    <name type="scientific">Sneathiella litorea</name>
    <dbReference type="NCBI Taxonomy" id="2606216"/>
    <lineage>
        <taxon>Bacteria</taxon>
        <taxon>Pseudomonadati</taxon>
        <taxon>Pseudomonadota</taxon>
        <taxon>Alphaproteobacteria</taxon>
        <taxon>Sneathiellales</taxon>
        <taxon>Sneathiellaceae</taxon>
        <taxon>Sneathiella</taxon>
    </lineage>
</organism>
<feature type="domain" description="FAS1-like dehydratase" evidence="1">
    <location>
        <begin position="56"/>
        <end position="130"/>
    </location>
</feature>
<dbReference type="Pfam" id="PF13452">
    <property type="entry name" value="FAS1_DH_region"/>
    <property type="match status" value="1"/>
</dbReference>
<dbReference type="EMBL" id="WTUW01000001">
    <property type="protein sequence ID" value="MZR29085.1"/>
    <property type="molecule type" value="Genomic_DNA"/>
</dbReference>
<evidence type="ECO:0000313" key="2">
    <source>
        <dbReference type="EMBL" id="MZR29085.1"/>
    </source>
</evidence>
<evidence type="ECO:0000259" key="1">
    <source>
        <dbReference type="Pfam" id="PF13452"/>
    </source>
</evidence>